<dbReference type="PANTHER" id="PTHR10772:SF63">
    <property type="entry name" value="20 KDA CHAPERONIN, CHLOROPLASTIC"/>
    <property type="match status" value="1"/>
</dbReference>
<comment type="subunit">
    <text evidence="3">Heptamer of 7 subunits arranged in a ring. Interacts with the chaperonin GroEL.</text>
</comment>
<evidence type="ECO:0000313" key="5">
    <source>
        <dbReference type="EMBL" id="QEG22747.1"/>
    </source>
</evidence>
<dbReference type="PRINTS" id="PR00297">
    <property type="entry name" value="CHAPERONIN10"/>
</dbReference>
<evidence type="ECO:0000256" key="4">
    <source>
        <dbReference type="RuleBase" id="RU000535"/>
    </source>
</evidence>
<dbReference type="Pfam" id="PF00166">
    <property type="entry name" value="Cpn10"/>
    <property type="match status" value="1"/>
</dbReference>
<dbReference type="AlphaFoldDB" id="A0A5B9P7W0"/>
<keyword evidence="6" id="KW-1185">Reference proteome</keyword>
<name>A0A5B9P7W0_9BACT</name>
<dbReference type="FunFam" id="2.30.33.40:FF:000001">
    <property type="entry name" value="10 kDa chaperonin"/>
    <property type="match status" value="1"/>
</dbReference>
<reference evidence="5 6" key="1">
    <citation type="submission" date="2019-08" db="EMBL/GenBank/DDBJ databases">
        <title>Deep-cultivation of Planctomycetes and their phenomic and genomic characterization uncovers novel biology.</title>
        <authorList>
            <person name="Wiegand S."/>
            <person name="Jogler M."/>
            <person name="Boedeker C."/>
            <person name="Pinto D."/>
            <person name="Vollmers J."/>
            <person name="Rivas-Marin E."/>
            <person name="Kohn T."/>
            <person name="Peeters S.H."/>
            <person name="Heuer A."/>
            <person name="Rast P."/>
            <person name="Oberbeckmann S."/>
            <person name="Bunk B."/>
            <person name="Jeske O."/>
            <person name="Meyerdierks A."/>
            <person name="Storesund J.E."/>
            <person name="Kallscheuer N."/>
            <person name="Luecker S."/>
            <person name="Lage O.M."/>
            <person name="Pohl T."/>
            <person name="Merkel B.J."/>
            <person name="Hornburger P."/>
            <person name="Mueller R.-W."/>
            <person name="Bruemmer F."/>
            <person name="Labrenz M."/>
            <person name="Spormann A.M."/>
            <person name="Op den Camp H."/>
            <person name="Overmann J."/>
            <person name="Amann R."/>
            <person name="Jetten M.S.M."/>
            <person name="Mascher T."/>
            <person name="Medema M.H."/>
            <person name="Devos D.P."/>
            <person name="Kaster A.-K."/>
            <person name="Ovreas L."/>
            <person name="Rohde M."/>
            <person name="Galperin M.Y."/>
            <person name="Jogler C."/>
        </authorList>
    </citation>
    <scope>NUCLEOTIDE SEQUENCE [LARGE SCALE GENOMIC DNA]</scope>
    <source>
        <strain evidence="5 6">FC18</strain>
    </source>
</reference>
<comment type="function">
    <text evidence="3 4">Together with the chaperonin GroEL, plays an essential role in assisting protein folding. The GroEL-GroES system forms a nano-cage that allows encapsulation of the non-native substrate proteins and provides a physical environment optimized to promote and accelerate protein folding. GroES binds to the apical surface of the GroEL ring, thereby capping the opening of the GroEL channel.</text>
</comment>
<dbReference type="KEGG" id="mff:MFFC18_26300"/>
<dbReference type="HAMAP" id="MF_00580">
    <property type="entry name" value="CH10"/>
    <property type="match status" value="1"/>
</dbReference>
<evidence type="ECO:0000313" key="6">
    <source>
        <dbReference type="Proteomes" id="UP000322214"/>
    </source>
</evidence>
<dbReference type="STRING" id="980251.GCA_001642875_02100"/>
<evidence type="ECO:0000256" key="2">
    <source>
        <dbReference type="ARBA" id="ARBA00023186"/>
    </source>
</evidence>
<dbReference type="PANTHER" id="PTHR10772">
    <property type="entry name" value="10 KDA HEAT SHOCK PROTEIN"/>
    <property type="match status" value="1"/>
</dbReference>
<dbReference type="PROSITE" id="PS00681">
    <property type="entry name" value="CHAPERONINS_CPN10"/>
    <property type="match status" value="1"/>
</dbReference>
<dbReference type="SMART" id="SM00883">
    <property type="entry name" value="Cpn10"/>
    <property type="match status" value="1"/>
</dbReference>
<dbReference type="GO" id="GO:0051087">
    <property type="term" value="F:protein-folding chaperone binding"/>
    <property type="evidence" value="ECO:0007669"/>
    <property type="project" value="TreeGrafter"/>
</dbReference>
<sequence length="108" mass="11846">MATTAKKKPAKTKTRLQPLGERIVVERVLTEDKTSGGIFLPESAKDKQSRGTVIAVGEGRLLKDGSRSPLQVQPGDEVLFTTYGPEEFKDGDQEFLLMREDDVLAILG</sequence>
<evidence type="ECO:0000256" key="3">
    <source>
        <dbReference type="HAMAP-Rule" id="MF_00580"/>
    </source>
</evidence>
<dbReference type="GO" id="GO:0046872">
    <property type="term" value="F:metal ion binding"/>
    <property type="evidence" value="ECO:0007669"/>
    <property type="project" value="TreeGrafter"/>
</dbReference>
<dbReference type="NCBIfam" id="NF001531">
    <property type="entry name" value="PRK00364.2-2"/>
    <property type="match status" value="1"/>
</dbReference>
<proteinExistence type="inferred from homology"/>
<evidence type="ECO:0000256" key="1">
    <source>
        <dbReference type="ARBA" id="ARBA00006975"/>
    </source>
</evidence>
<organism evidence="5 6">
    <name type="scientific">Mariniblastus fucicola</name>
    <dbReference type="NCBI Taxonomy" id="980251"/>
    <lineage>
        <taxon>Bacteria</taxon>
        <taxon>Pseudomonadati</taxon>
        <taxon>Planctomycetota</taxon>
        <taxon>Planctomycetia</taxon>
        <taxon>Pirellulales</taxon>
        <taxon>Pirellulaceae</taxon>
        <taxon>Mariniblastus</taxon>
    </lineage>
</organism>
<dbReference type="InterPro" id="IPR020818">
    <property type="entry name" value="Chaperonin_GroES"/>
</dbReference>
<dbReference type="SUPFAM" id="SSF50129">
    <property type="entry name" value="GroES-like"/>
    <property type="match status" value="1"/>
</dbReference>
<dbReference type="GO" id="GO:0005524">
    <property type="term" value="F:ATP binding"/>
    <property type="evidence" value="ECO:0007669"/>
    <property type="project" value="InterPro"/>
</dbReference>
<comment type="similarity">
    <text evidence="1 3 4">Belongs to the GroES chaperonin family.</text>
</comment>
<dbReference type="GO" id="GO:0005737">
    <property type="term" value="C:cytoplasm"/>
    <property type="evidence" value="ECO:0007669"/>
    <property type="project" value="UniProtKB-SubCell"/>
</dbReference>
<dbReference type="InterPro" id="IPR018369">
    <property type="entry name" value="Chaprnonin_Cpn10_CS"/>
</dbReference>
<comment type="subcellular location">
    <subcellularLocation>
        <location evidence="3">Cytoplasm</location>
    </subcellularLocation>
</comment>
<protein>
    <recommendedName>
        <fullName evidence="3">Co-chaperonin GroES</fullName>
    </recommendedName>
    <alternativeName>
        <fullName evidence="3">10 kDa chaperonin</fullName>
    </alternativeName>
    <alternativeName>
        <fullName evidence="3">Chaperonin-10</fullName>
        <shortName evidence="3">Cpn10</shortName>
    </alternativeName>
</protein>
<dbReference type="EMBL" id="CP042912">
    <property type="protein sequence ID" value="QEG22747.1"/>
    <property type="molecule type" value="Genomic_DNA"/>
</dbReference>
<keyword evidence="2 3" id="KW-0143">Chaperone</keyword>
<dbReference type="Gene3D" id="2.30.33.40">
    <property type="entry name" value="GroES chaperonin"/>
    <property type="match status" value="1"/>
</dbReference>
<keyword evidence="3" id="KW-0963">Cytoplasm</keyword>
<dbReference type="Proteomes" id="UP000322214">
    <property type="component" value="Chromosome"/>
</dbReference>
<gene>
    <name evidence="5" type="primary">groS_2</name>
    <name evidence="3" type="synonym">groES</name>
    <name evidence="3" type="synonym">groS</name>
    <name evidence="5" type="ORF">MFFC18_26300</name>
</gene>
<dbReference type="RefSeq" id="WP_075084528.1">
    <property type="nucleotide sequence ID" value="NZ_CP042912.1"/>
</dbReference>
<dbReference type="OrthoDB" id="9806791at2"/>
<dbReference type="CDD" id="cd00320">
    <property type="entry name" value="cpn10"/>
    <property type="match status" value="1"/>
</dbReference>
<dbReference type="InterPro" id="IPR037124">
    <property type="entry name" value="Chaperonin_GroES_sf"/>
</dbReference>
<dbReference type="InterPro" id="IPR011032">
    <property type="entry name" value="GroES-like_sf"/>
</dbReference>
<dbReference type="GO" id="GO:0044183">
    <property type="term" value="F:protein folding chaperone"/>
    <property type="evidence" value="ECO:0007669"/>
    <property type="project" value="InterPro"/>
</dbReference>
<dbReference type="GO" id="GO:0051082">
    <property type="term" value="F:unfolded protein binding"/>
    <property type="evidence" value="ECO:0007669"/>
    <property type="project" value="TreeGrafter"/>
</dbReference>
<accession>A0A5B9P7W0</accession>